<dbReference type="RefSeq" id="WP_180848565.1">
    <property type="nucleotide sequence ID" value="NZ_CP047418.1"/>
</dbReference>
<dbReference type="EMBL" id="CP047418">
    <property type="protein sequence ID" value="QLL78321.1"/>
    <property type="molecule type" value="Genomic_DNA"/>
</dbReference>
<name>A0A7H9EL80_9LACO</name>
<evidence type="ECO:0000313" key="3">
    <source>
        <dbReference type="Proteomes" id="UP000510886"/>
    </source>
</evidence>
<feature type="transmembrane region" description="Helical" evidence="1">
    <location>
        <begin position="107"/>
        <end position="130"/>
    </location>
</feature>
<feature type="transmembrane region" description="Helical" evidence="1">
    <location>
        <begin position="7"/>
        <end position="24"/>
    </location>
</feature>
<evidence type="ECO:0000313" key="2">
    <source>
        <dbReference type="EMBL" id="QLL78321.1"/>
    </source>
</evidence>
<dbReference type="Proteomes" id="UP000510886">
    <property type="component" value="Chromosome"/>
</dbReference>
<keyword evidence="1" id="KW-0812">Transmembrane</keyword>
<feature type="transmembrane region" description="Helical" evidence="1">
    <location>
        <begin position="30"/>
        <end position="49"/>
    </location>
</feature>
<evidence type="ECO:0000256" key="1">
    <source>
        <dbReference type="SAM" id="Phobius"/>
    </source>
</evidence>
<feature type="transmembrane region" description="Helical" evidence="1">
    <location>
        <begin position="142"/>
        <end position="165"/>
    </location>
</feature>
<keyword evidence="1" id="KW-0472">Membrane</keyword>
<dbReference type="Pfam" id="PF07099">
    <property type="entry name" value="DUF1361"/>
    <property type="match status" value="1"/>
</dbReference>
<dbReference type="KEGG" id="lsw:GTO87_06790"/>
<keyword evidence="1" id="KW-1133">Transmembrane helix</keyword>
<accession>A0A7H9EL80</accession>
<protein>
    <submittedName>
        <fullName evidence="2">DUF1361 domain-containing protein</fullName>
    </submittedName>
</protein>
<sequence>MKQTSQWLVRTIFVVYMIYIYFFVYRVNSFYSFLLLNTFLAYIPIELAMHMHSKQSRWVFWLFFLVWALFYPNAPYLLTDLYHLARVNPYDPQTNLMMFHFDLWKNFADLVLAALGCTLMGMWSLDYVAHLVAIRLHQPSRLFCYSLVAIFNFFSAIGVFIGRFLRLHSIYLIFEPQWALQKIAQMWDLKALIFIVSFFIIQMAVWICMEIYRHSLQQFN</sequence>
<proteinExistence type="predicted"/>
<organism evidence="2 3">
    <name type="scientific">Ligilactobacillus saerimneri</name>
    <dbReference type="NCBI Taxonomy" id="228229"/>
    <lineage>
        <taxon>Bacteria</taxon>
        <taxon>Bacillati</taxon>
        <taxon>Bacillota</taxon>
        <taxon>Bacilli</taxon>
        <taxon>Lactobacillales</taxon>
        <taxon>Lactobacillaceae</taxon>
        <taxon>Ligilactobacillus</taxon>
    </lineage>
</organism>
<feature type="transmembrane region" description="Helical" evidence="1">
    <location>
        <begin position="58"/>
        <end position="78"/>
    </location>
</feature>
<dbReference type="InterPro" id="IPR009793">
    <property type="entry name" value="DUF1361"/>
</dbReference>
<dbReference type="AlphaFoldDB" id="A0A7H9EL80"/>
<reference evidence="2 3" key="1">
    <citation type="submission" date="2020-01" db="EMBL/GenBank/DDBJ databases">
        <title>Complete and circular genome sequences of six lactobacillus isolates from horses.</title>
        <authorList>
            <person name="Hassan H.M."/>
        </authorList>
    </citation>
    <scope>NUCLEOTIDE SEQUENCE [LARGE SCALE GENOMIC DNA]</scope>
    <source>
        <strain evidence="2 3">1A</strain>
    </source>
</reference>
<feature type="transmembrane region" description="Helical" evidence="1">
    <location>
        <begin position="191"/>
        <end position="212"/>
    </location>
</feature>
<gene>
    <name evidence="2" type="ORF">GTO87_06790</name>
</gene>